<name>A0A518DI48_9BACT</name>
<evidence type="ECO:0000313" key="2">
    <source>
        <dbReference type="EMBL" id="QDU91160.1"/>
    </source>
</evidence>
<feature type="chain" id="PRO_5021968912" evidence="1">
    <location>
        <begin position="19"/>
        <end position="620"/>
    </location>
</feature>
<dbReference type="Proteomes" id="UP000317429">
    <property type="component" value="Chromosome"/>
</dbReference>
<evidence type="ECO:0000313" key="3">
    <source>
        <dbReference type="Proteomes" id="UP000317429"/>
    </source>
</evidence>
<keyword evidence="3" id="KW-1185">Reference proteome</keyword>
<dbReference type="RefSeq" id="WP_145291012.1">
    <property type="nucleotide sequence ID" value="NZ_CP036291.1"/>
</dbReference>
<organism evidence="2 3">
    <name type="scientific">Pirellulimonas nuda</name>
    <dbReference type="NCBI Taxonomy" id="2528009"/>
    <lineage>
        <taxon>Bacteria</taxon>
        <taxon>Pseudomonadati</taxon>
        <taxon>Planctomycetota</taxon>
        <taxon>Planctomycetia</taxon>
        <taxon>Pirellulales</taxon>
        <taxon>Lacipirellulaceae</taxon>
        <taxon>Pirellulimonas</taxon>
    </lineage>
</organism>
<feature type="signal peptide" evidence="1">
    <location>
        <begin position="1"/>
        <end position="18"/>
    </location>
</feature>
<keyword evidence="1" id="KW-0732">Signal</keyword>
<dbReference type="AlphaFoldDB" id="A0A518DI48"/>
<accession>A0A518DI48</accession>
<proteinExistence type="predicted"/>
<dbReference type="EMBL" id="CP036291">
    <property type="protein sequence ID" value="QDU91160.1"/>
    <property type="molecule type" value="Genomic_DNA"/>
</dbReference>
<dbReference type="KEGG" id="pnd:Pla175_45800"/>
<gene>
    <name evidence="2" type="ORF">Pla175_45800</name>
</gene>
<dbReference type="OrthoDB" id="245674at2"/>
<evidence type="ECO:0000256" key="1">
    <source>
        <dbReference type="SAM" id="SignalP"/>
    </source>
</evidence>
<protein>
    <submittedName>
        <fullName evidence="2">Uncharacterized protein</fullName>
    </submittedName>
</protein>
<reference evidence="2 3" key="1">
    <citation type="submission" date="2019-02" db="EMBL/GenBank/DDBJ databases">
        <title>Deep-cultivation of Planctomycetes and their phenomic and genomic characterization uncovers novel biology.</title>
        <authorList>
            <person name="Wiegand S."/>
            <person name="Jogler M."/>
            <person name="Boedeker C."/>
            <person name="Pinto D."/>
            <person name="Vollmers J."/>
            <person name="Rivas-Marin E."/>
            <person name="Kohn T."/>
            <person name="Peeters S.H."/>
            <person name="Heuer A."/>
            <person name="Rast P."/>
            <person name="Oberbeckmann S."/>
            <person name="Bunk B."/>
            <person name="Jeske O."/>
            <person name="Meyerdierks A."/>
            <person name="Storesund J.E."/>
            <person name="Kallscheuer N."/>
            <person name="Luecker S."/>
            <person name="Lage O.M."/>
            <person name="Pohl T."/>
            <person name="Merkel B.J."/>
            <person name="Hornburger P."/>
            <person name="Mueller R.-W."/>
            <person name="Bruemmer F."/>
            <person name="Labrenz M."/>
            <person name="Spormann A.M."/>
            <person name="Op den Camp H."/>
            <person name="Overmann J."/>
            <person name="Amann R."/>
            <person name="Jetten M.S.M."/>
            <person name="Mascher T."/>
            <person name="Medema M.H."/>
            <person name="Devos D.P."/>
            <person name="Kaster A.-K."/>
            <person name="Ovreas L."/>
            <person name="Rohde M."/>
            <person name="Galperin M.Y."/>
            <person name="Jogler C."/>
        </authorList>
    </citation>
    <scope>NUCLEOTIDE SEQUENCE [LARGE SCALE GENOMIC DNA]</scope>
    <source>
        <strain evidence="2 3">Pla175</strain>
    </source>
</reference>
<sequence length="620" mass="66936" precursor="true">MLASAALVAGPATLPAQAASDLPALARAAGEAFRPVTAAEVREARDAALQGVDRVNAMLGAGAFGEGWRRHLGLPEVRAELAADRSKLAVLNAAYDRLTDGSPGLEQPALRALAIALRRYVDLALLENSFDAQSQREYIQKEMARLAKELAKKPADLSYQSSFEIERRIDFIAGLGRSEALVDAFRREFGAANVYVEAASPLLNRLAQRPIREPTVIRDCILGTSISGTGCTDAQITLRTAPSLGTARVQFTLAGIVNASTTGLNGPVAIRSSSQTQFQSQKLVEFGYDSFLVFPADADATTRSQTRSVTKVGGGLGTRLVEKIARRRVAEQKSTAERQSAVMAEERIAERFDEDLLLRIRDARKQVDDAVIRPAERRHATPRRVELATSGTHLSARLVVADRGQFAAAGPPPSAASSGDLTARLHETAVQHLAGVMLAGATIEKASHDAPVEIDRRLPKAIEDALTKAPARTLDAQGFRPWKMTLRKVRPLSVRMQDNVLAATLHLSLLDVGSRVFRGWDLTFRFTPDTVDGRWVLVRQGKVDPLPVGFDPESGLALRGQPLTERGAMIEEIEESLGDSLDVVEIDSINFSQPAGLVRGLRTASVLLGDGWATASWQAF</sequence>